<accession>A0A5B9D7W1</accession>
<name>A0A5B9D7W1_9ARCH</name>
<reference evidence="1" key="1">
    <citation type="journal article" date="2020" name="Nature">
        <title>Isolation of an archaeon at the prokaryote-eukaryote interface.</title>
        <authorList>
            <person name="Imachi H."/>
            <person name="Nobu M.K."/>
            <person name="Nakahara N."/>
            <person name="Morono Y."/>
            <person name="Ogawara M."/>
            <person name="Takaki Y."/>
            <person name="Takano Y."/>
            <person name="Uematsu K."/>
            <person name="Ikuta T."/>
            <person name="Ito M."/>
            <person name="Matsui Y."/>
            <person name="Miyazaki M."/>
            <person name="Murata K."/>
            <person name="Saito Y."/>
            <person name="Sakai S."/>
            <person name="Song C."/>
            <person name="Tasumi E."/>
            <person name="Yamanaka Y."/>
            <person name="Yamaguchi T."/>
            <person name="Kamagata Y."/>
            <person name="Tamaki H."/>
            <person name="Takai K."/>
        </authorList>
    </citation>
    <scope>NUCLEOTIDE SEQUENCE [LARGE SCALE GENOMIC DNA]</scope>
    <source>
        <strain evidence="1">MK-D1</strain>
    </source>
</reference>
<organism evidence="1">
    <name type="scientific">Promethearchaeum syntrophicum</name>
    <dbReference type="NCBI Taxonomy" id="2594042"/>
    <lineage>
        <taxon>Archaea</taxon>
        <taxon>Promethearchaeati</taxon>
        <taxon>Promethearchaeota</taxon>
        <taxon>Promethearchaeia</taxon>
        <taxon>Promethearchaeales</taxon>
        <taxon>Promethearchaeaceae</taxon>
        <taxon>Promethearchaeum</taxon>
    </lineage>
</organism>
<dbReference type="AlphaFoldDB" id="A0A5B9D7W1"/>
<evidence type="ECO:0000313" key="1">
    <source>
        <dbReference type="EMBL" id="QEE15192.1"/>
    </source>
</evidence>
<dbReference type="EMBL" id="CP042905">
    <property type="protein sequence ID" value="QEE15192.1"/>
    <property type="molecule type" value="Genomic_DNA"/>
</dbReference>
<proteinExistence type="predicted"/>
<gene>
    <name evidence="1" type="ORF">DSAG12_01016</name>
</gene>
<sequence length="38" mass="4264">MIIMVSIEENNLDTNVDGSKLTIVIDLDHEMGKFSLID</sequence>
<protein>
    <submittedName>
        <fullName evidence="1">Uncharacterized protein</fullName>
    </submittedName>
</protein>